<proteinExistence type="predicted"/>
<protein>
    <recommendedName>
        <fullName evidence="3">DUF1440 domain-containing protein</fullName>
    </recommendedName>
</protein>
<dbReference type="EMBL" id="BAABHM010000008">
    <property type="protein sequence ID" value="GAA4696277.1"/>
    <property type="molecule type" value="Genomic_DNA"/>
</dbReference>
<dbReference type="Pfam" id="PF07274">
    <property type="entry name" value="DUF1440"/>
    <property type="match status" value="1"/>
</dbReference>
<dbReference type="Proteomes" id="UP001500843">
    <property type="component" value="Unassembled WGS sequence"/>
</dbReference>
<organism evidence="1 2">
    <name type="scientific">Promicromonospora umidemergens</name>
    <dbReference type="NCBI Taxonomy" id="629679"/>
    <lineage>
        <taxon>Bacteria</taxon>
        <taxon>Bacillati</taxon>
        <taxon>Actinomycetota</taxon>
        <taxon>Actinomycetes</taxon>
        <taxon>Micrococcales</taxon>
        <taxon>Promicromonosporaceae</taxon>
        <taxon>Promicromonospora</taxon>
    </lineage>
</organism>
<comment type="caution">
    <text evidence="1">The sequence shown here is derived from an EMBL/GenBank/DDBJ whole genome shotgun (WGS) entry which is preliminary data.</text>
</comment>
<dbReference type="InterPro" id="IPR009898">
    <property type="entry name" value="DUF1440"/>
</dbReference>
<reference evidence="2" key="1">
    <citation type="journal article" date="2019" name="Int. J. Syst. Evol. Microbiol.">
        <title>The Global Catalogue of Microorganisms (GCM) 10K type strain sequencing project: providing services to taxonomists for standard genome sequencing and annotation.</title>
        <authorList>
            <consortium name="The Broad Institute Genomics Platform"/>
            <consortium name="The Broad Institute Genome Sequencing Center for Infectious Disease"/>
            <person name="Wu L."/>
            <person name="Ma J."/>
        </authorList>
    </citation>
    <scope>NUCLEOTIDE SEQUENCE [LARGE SCALE GENOMIC DNA]</scope>
    <source>
        <strain evidence="2">JCM 17975</strain>
    </source>
</reference>
<evidence type="ECO:0000313" key="2">
    <source>
        <dbReference type="Proteomes" id="UP001500843"/>
    </source>
</evidence>
<name>A0ABP8WXF7_9MICO</name>
<keyword evidence="2" id="KW-1185">Reference proteome</keyword>
<accession>A0ABP8WXF7</accession>
<evidence type="ECO:0000313" key="1">
    <source>
        <dbReference type="EMBL" id="GAA4696277.1"/>
    </source>
</evidence>
<gene>
    <name evidence="1" type="ORF">GCM10023198_15330</name>
</gene>
<sequence>MVLGAVAGAAGVWVMDRLGWFMYNWEDPSALAQEHRARPGGRDVAHAMVAKAGEVTGLQVPAEQPNAAGLAVHYGLGAVPGALYAVARREVPGVRAGNGALYGFGLFAMNDEVAAPLLGVASGPTAYPWQAHVRGLVAHTVLGVVTESLLKLFDRAR</sequence>
<evidence type="ECO:0008006" key="3">
    <source>
        <dbReference type="Google" id="ProtNLM"/>
    </source>
</evidence>